<evidence type="ECO:0000256" key="1">
    <source>
        <dbReference type="ARBA" id="ARBA00023125"/>
    </source>
</evidence>
<organism evidence="4 5">
    <name type="scientific">Phytophthora rubi</name>
    <dbReference type="NCBI Taxonomy" id="129364"/>
    <lineage>
        <taxon>Eukaryota</taxon>
        <taxon>Sar</taxon>
        <taxon>Stramenopiles</taxon>
        <taxon>Oomycota</taxon>
        <taxon>Peronosporomycetes</taxon>
        <taxon>Peronosporales</taxon>
        <taxon>Peronosporaceae</taxon>
        <taxon>Phytophthora</taxon>
    </lineage>
</organism>
<dbReference type="PROSITE" id="PS51253">
    <property type="entry name" value="HTH_CENPB"/>
    <property type="match status" value="1"/>
</dbReference>
<dbReference type="GO" id="GO:0003677">
    <property type="term" value="F:DNA binding"/>
    <property type="evidence" value="ECO:0007669"/>
    <property type="project" value="UniProtKB-KW"/>
</dbReference>
<dbReference type="OrthoDB" id="89292at2759"/>
<dbReference type="Gene3D" id="3.30.420.10">
    <property type="entry name" value="Ribonuclease H-like superfamily/Ribonuclease H"/>
    <property type="match status" value="1"/>
</dbReference>
<dbReference type="EMBL" id="QXFU01000628">
    <property type="protein sequence ID" value="KAE9026779.1"/>
    <property type="molecule type" value="Genomic_DNA"/>
</dbReference>
<reference evidence="4 5" key="1">
    <citation type="submission" date="2018-08" db="EMBL/GenBank/DDBJ databases">
        <title>Genomic investigation of the strawberry pathogen Phytophthora fragariae indicates pathogenicity is determined by transcriptional variation in three key races.</title>
        <authorList>
            <person name="Adams T.M."/>
            <person name="Armitage A.D."/>
            <person name="Sobczyk M.K."/>
            <person name="Bates H.J."/>
            <person name="Dunwell J.M."/>
            <person name="Nellist C.F."/>
            <person name="Harrison R.J."/>
        </authorList>
    </citation>
    <scope>NUCLEOTIDE SEQUENCE [LARGE SCALE GENOMIC DNA]</scope>
    <source>
        <strain evidence="3 6">SCRP324</strain>
        <strain evidence="4 5">SCRP333</strain>
    </source>
</reference>
<protein>
    <recommendedName>
        <fullName evidence="2">HTH CENPB-type domain-containing protein</fullName>
    </recommendedName>
</protein>
<dbReference type="InterPro" id="IPR006600">
    <property type="entry name" value="HTH_CenpB_DNA-bd_dom"/>
</dbReference>
<evidence type="ECO:0000313" key="5">
    <source>
        <dbReference type="Proteomes" id="UP000434957"/>
    </source>
</evidence>
<evidence type="ECO:0000313" key="4">
    <source>
        <dbReference type="EMBL" id="KAE9340691.1"/>
    </source>
</evidence>
<dbReference type="PANTHER" id="PTHR19303:SF73">
    <property type="entry name" value="PROTEIN PDC2"/>
    <property type="match status" value="1"/>
</dbReference>
<dbReference type="EMBL" id="QXFT01000563">
    <property type="protein sequence ID" value="KAE9340691.1"/>
    <property type="molecule type" value="Genomic_DNA"/>
</dbReference>
<keyword evidence="1" id="KW-0238">DNA-binding</keyword>
<dbReference type="Proteomes" id="UP000434957">
    <property type="component" value="Unassembled WGS sequence"/>
</dbReference>
<sequence length="353" mass="40088">MHEQARRMRLTKQQQLDLCAMHTRGPTWSLAALGEWAREKFALEKAPGKSSVKRILDKESSLKQIAADFRCRKKTPRASMVALDSCLVDMVLYAEQEHVPISGRMLMILGRLYSEALHIPVSERPRFTRDGWLKHFLRRYGLRHRRGHGEIGSVDLPAARKAALTLRKKIAKYHPNDVFNMDEAAFFYKASPTSSICLVSGPARKKKKDRMSIVVATNSSGTEKLPLLFLGQAKKPRWLPKKPPTALYQGTSKGWMTVLVFQNWLRDLDKSMGEAGRKILLLMDNAPVHITPDDTLADVEVEFLPPNTTAAIQPMDQGVIAWIKRRVLQDCGEEAVWRLCCELDPLLLRPRTQ</sequence>
<keyword evidence="5" id="KW-1185">Reference proteome</keyword>
<dbReference type="PANTHER" id="PTHR19303">
    <property type="entry name" value="TRANSPOSON"/>
    <property type="match status" value="1"/>
</dbReference>
<evidence type="ECO:0000259" key="2">
    <source>
        <dbReference type="PROSITE" id="PS51253"/>
    </source>
</evidence>
<dbReference type="Proteomes" id="UP000435112">
    <property type="component" value="Unassembled WGS sequence"/>
</dbReference>
<gene>
    <name evidence="3" type="ORF">PR002_g10839</name>
    <name evidence="4" type="ORF">PR003_g10364</name>
</gene>
<evidence type="ECO:0000313" key="6">
    <source>
        <dbReference type="Proteomes" id="UP000435112"/>
    </source>
</evidence>
<dbReference type="InterPro" id="IPR036397">
    <property type="entry name" value="RNaseH_sf"/>
</dbReference>
<comment type="caution">
    <text evidence="4">The sequence shown here is derived from an EMBL/GenBank/DDBJ whole genome shotgun (WGS) entry which is preliminary data.</text>
</comment>
<accession>A0A6A4FBI7</accession>
<dbReference type="Pfam" id="PF03184">
    <property type="entry name" value="DDE_1"/>
    <property type="match status" value="1"/>
</dbReference>
<proteinExistence type="predicted"/>
<dbReference type="GO" id="GO:0005634">
    <property type="term" value="C:nucleus"/>
    <property type="evidence" value="ECO:0007669"/>
    <property type="project" value="TreeGrafter"/>
</dbReference>
<dbReference type="InterPro" id="IPR050863">
    <property type="entry name" value="CenT-Element_Derived"/>
</dbReference>
<dbReference type="AlphaFoldDB" id="A0A6A4FBI7"/>
<name>A0A6A4FBI7_9STRA</name>
<evidence type="ECO:0000313" key="3">
    <source>
        <dbReference type="EMBL" id="KAE9026779.1"/>
    </source>
</evidence>
<feature type="domain" description="HTH CENPB-type" evidence="2">
    <location>
        <begin position="71"/>
        <end position="146"/>
    </location>
</feature>
<dbReference type="InterPro" id="IPR004875">
    <property type="entry name" value="DDE_SF_endonuclease_dom"/>
</dbReference>